<dbReference type="AlphaFoldDB" id="A0A5C3QEK5"/>
<keyword evidence="4" id="KW-0732">Signal</keyword>
<dbReference type="Gene3D" id="2.70.50.70">
    <property type="match status" value="1"/>
</dbReference>
<evidence type="ECO:0000259" key="5">
    <source>
        <dbReference type="Pfam" id="PF03443"/>
    </source>
</evidence>
<dbReference type="Pfam" id="PF03443">
    <property type="entry name" value="AA9"/>
    <property type="match status" value="1"/>
</dbReference>
<keyword evidence="7" id="KW-1185">Reference proteome</keyword>
<comment type="catalytic activity">
    <reaction evidence="2">
        <text>[(1-&gt;4)-beta-D-glucosyl]n+m + reduced acceptor + O2 = 4-dehydro-beta-D-glucosyl-[(1-&gt;4)-beta-D-glucosyl]n-1 + [(1-&gt;4)-beta-D-glucosyl]m + acceptor + H2O.</text>
        <dbReference type="EC" id="1.14.99.56"/>
    </reaction>
</comment>
<feature type="chain" id="PRO_5022909047" description="AA9 family lytic polysaccharide monooxygenase" evidence="4">
    <location>
        <begin position="22"/>
        <end position="234"/>
    </location>
</feature>
<comment type="domain">
    <text evidence="2">Has a modular structure: an endo-beta-1,4-glucanase catalytic module at the N-terminus, a linker rich in serines and threonines, and a C-terminal carbohydrate-binding module (CBM).</text>
</comment>
<dbReference type="STRING" id="1884261.A0A5C3QEK5"/>
<keyword evidence="2" id="KW-0964">Secreted</keyword>
<keyword evidence="2" id="KW-0119">Carbohydrate metabolism</keyword>
<evidence type="ECO:0000313" key="6">
    <source>
        <dbReference type="EMBL" id="TFL00132.1"/>
    </source>
</evidence>
<dbReference type="GO" id="GO:0005576">
    <property type="term" value="C:extracellular region"/>
    <property type="evidence" value="ECO:0007669"/>
    <property type="project" value="UniProtKB-SubCell"/>
</dbReference>
<keyword evidence="2" id="KW-0136">Cellulose degradation</keyword>
<reference evidence="6 7" key="1">
    <citation type="journal article" date="2019" name="Nat. Ecol. Evol.">
        <title>Megaphylogeny resolves global patterns of mushroom evolution.</title>
        <authorList>
            <person name="Varga T."/>
            <person name="Krizsan K."/>
            <person name="Foldi C."/>
            <person name="Dima B."/>
            <person name="Sanchez-Garcia M."/>
            <person name="Sanchez-Ramirez S."/>
            <person name="Szollosi G.J."/>
            <person name="Szarkandi J.G."/>
            <person name="Papp V."/>
            <person name="Albert L."/>
            <person name="Andreopoulos W."/>
            <person name="Angelini C."/>
            <person name="Antonin V."/>
            <person name="Barry K.W."/>
            <person name="Bougher N.L."/>
            <person name="Buchanan P."/>
            <person name="Buyck B."/>
            <person name="Bense V."/>
            <person name="Catcheside P."/>
            <person name="Chovatia M."/>
            <person name="Cooper J."/>
            <person name="Damon W."/>
            <person name="Desjardin D."/>
            <person name="Finy P."/>
            <person name="Geml J."/>
            <person name="Haridas S."/>
            <person name="Hughes K."/>
            <person name="Justo A."/>
            <person name="Karasinski D."/>
            <person name="Kautmanova I."/>
            <person name="Kiss B."/>
            <person name="Kocsube S."/>
            <person name="Kotiranta H."/>
            <person name="LaButti K.M."/>
            <person name="Lechner B.E."/>
            <person name="Liimatainen K."/>
            <person name="Lipzen A."/>
            <person name="Lukacs Z."/>
            <person name="Mihaltcheva S."/>
            <person name="Morgado L.N."/>
            <person name="Niskanen T."/>
            <person name="Noordeloos M.E."/>
            <person name="Ohm R.A."/>
            <person name="Ortiz-Santana B."/>
            <person name="Ovrebo C."/>
            <person name="Racz N."/>
            <person name="Riley R."/>
            <person name="Savchenko A."/>
            <person name="Shiryaev A."/>
            <person name="Soop K."/>
            <person name="Spirin V."/>
            <person name="Szebenyi C."/>
            <person name="Tomsovsky M."/>
            <person name="Tulloss R.E."/>
            <person name="Uehling J."/>
            <person name="Grigoriev I.V."/>
            <person name="Vagvolgyi C."/>
            <person name="Papp T."/>
            <person name="Martin F.M."/>
            <person name="Miettinen O."/>
            <person name="Hibbett D.S."/>
            <person name="Nagy L.G."/>
        </authorList>
    </citation>
    <scope>NUCLEOTIDE SEQUENCE [LARGE SCALE GENOMIC DNA]</scope>
    <source>
        <strain evidence="6 7">CBS 309.79</strain>
    </source>
</reference>
<feature type="domain" description="Auxiliary Activity family 9 catalytic" evidence="5">
    <location>
        <begin position="22"/>
        <end position="221"/>
    </location>
</feature>
<dbReference type="Proteomes" id="UP000305067">
    <property type="component" value="Unassembled WGS sequence"/>
</dbReference>
<proteinExistence type="predicted"/>
<dbReference type="GO" id="GO:0008810">
    <property type="term" value="F:cellulase activity"/>
    <property type="evidence" value="ECO:0007669"/>
    <property type="project" value="UniProtKB-UniRule"/>
</dbReference>
<dbReference type="CDD" id="cd21175">
    <property type="entry name" value="LPMO_AA9"/>
    <property type="match status" value="1"/>
</dbReference>
<evidence type="ECO:0000256" key="3">
    <source>
        <dbReference type="SAM" id="MobiDB-lite"/>
    </source>
</evidence>
<dbReference type="InterPro" id="IPR049892">
    <property type="entry name" value="AA9"/>
</dbReference>
<evidence type="ECO:0000313" key="7">
    <source>
        <dbReference type="Proteomes" id="UP000305067"/>
    </source>
</evidence>
<keyword evidence="1 2" id="KW-1015">Disulfide bond</keyword>
<dbReference type="EC" id="1.14.99.56" evidence="2"/>
<gene>
    <name evidence="6" type="ORF">BDV98DRAFT_550489</name>
</gene>
<feature type="region of interest" description="Disordered" evidence="3">
    <location>
        <begin position="36"/>
        <end position="79"/>
    </location>
</feature>
<dbReference type="InterPro" id="IPR005103">
    <property type="entry name" value="AA9_LPMO"/>
</dbReference>
<evidence type="ECO:0000256" key="4">
    <source>
        <dbReference type="SAM" id="SignalP"/>
    </source>
</evidence>
<keyword evidence="6" id="KW-0378">Hydrolase</keyword>
<dbReference type="GO" id="GO:0030248">
    <property type="term" value="F:cellulose binding"/>
    <property type="evidence" value="ECO:0007669"/>
    <property type="project" value="UniProtKB-UniRule"/>
</dbReference>
<keyword evidence="2" id="KW-0624">Polysaccharide degradation</keyword>
<evidence type="ECO:0000256" key="2">
    <source>
        <dbReference type="RuleBase" id="RU368122"/>
    </source>
</evidence>
<sequence length="234" mass="23882">MQFTSFSLVALSFALPSLVSAHGYVASVSVNGKTYHGGTPGHPSGPVRNVNTVSPVTSTGDGNLACGPGAGPVSGSAQASPGSTVQFHWVGGGGVPWPHEVGPVMTYMASCNGPCSKFNAAGAQWFKIGQSGKSGSSWPEHAGIKNGQPSSAKIPSGLASGEYLIRNEIIGLQNAMRKGGAEFFPSCTQLKVSGNGNGKPSNTVKFPGGYSAGEKGLLYDVRLSLFVLGLGLRR</sequence>
<comment type="subcellular location">
    <subcellularLocation>
        <location evidence="2">Secreted</location>
    </subcellularLocation>
</comment>
<name>A0A5C3QEK5_9AGAR</name>
<dbReference type="GO" id="GO:0030245">
    <property type="term" value="P:cellulose catabolic process"/>
    <property type="evidence" value="ECO:0007669"/>
    <property type="project" value="UniProtKB-UniRule"/>
</dbReference>
<dbReference type="EMBL" id="ML178830">
    <property type="protein sequence ID" value="TFL00132.1"/>
    <property type="molecule type" value="Genomic_DNA"/>
</dbReference>
<comment type="function">
    <text evidence="2">Lytic polysaccharide monooxygenase (LMPO) that depolymerizes crystalline and amorphous polysaccharides via the oxidation of scissile alpha- or beta-(1-4)-glycosidic bonds, yielding C1 and/or C4 oxidation products. Catalysis by LPMOs requires the reduction of the active-site copper from Cu(II) to Cu(I) by a reducing agent and H(2)O(2) or O(2) as a cosubstrate.</text>
</comment>
<protein>
    <recommendedName>
        <fullName evidence="2">AA9 family lytic polysaccharide monooxygenase</fullName>
        <ecNumber evidence="2">1.14.99.56</ecNumber>
    </recommendedName>
    <alternativeName>
        <fullName evidence="2">Endo-beta-1,4-glucanase</fullName>
    </alternativeName>
    <alternativeName>
        <fullName evidence="2">Glycosyl hydrolase 61 family protein</fullName>
    </alternativeName>
</protein>
<dbReference type="PANTHER" id="PTHR33353:SF32">
    <property type="entry name" value="ENDO-BETA-1,4-GLUCANASE D"/>
    <property type="match status" value="1"/>
</dbReference>
<feature type="compositionally biased region" description="Polar residues" evidence="3">
    <location>
        <begin position="49"/>
        <end position="61"/>
    </location>
</feature>
<organism evidence="6 7">
    <name type="scientific">Pterulicium gracile</name>
    <dbReference type="NCBI Taxonomy" id="1884261"/>
    <lineage>
        <taxon>Eukaryota</taxon>
        <taxon>Fungi</taxon>
        <taxon>Dikarya</taxon>
        <taxon>Basidiomycota</taxon>
        <taxon>Agaricomycotina</taxon>
        <taxon>Agaricomycetes</taxon>
        <taxon>Agaricomycetidae</taxon>
        <taxon>Agaricales</taxon>
        <taxon>Pleurotineae</taxon>
        <taxon>Pterulaceae</taxon>
        <taxon>Pterulicium</taxon>
    </lineage>
</organism>
<dbReference type="OrthoDB" id="4849160at2759"/>
<evidence type="ECO:0000256" key="1">
    <source>
        <dbReference type="ARBA" id="ARBA00023157"/>
    </source>
</evidence>
<accession>A0A5C3QEK5</accession>
<feature type="signal peptide" evidence="4">
    <location>
        <begin position="1"/>
        <end position="21"/>
    </location>
</feature>
<dbReference type="PANTHER" id="PTHR33353">
    <property type="entry name" value="PUTATIVE (AFU_ORTHOLOGUE AFUA_1G12560)-RELATED"/>
    <property type="match status" value="1"/>
</dbReference>